<dbReference type="PANTHER" id="PTHR48014">
    <property type="entry name" value="SERINE/THREONINE-PROTEIN KINASE FRAY2"/>
    <property type="match status" value="1"/>
</dbReference>
<keyword evidence="2" id="KW-0472">Membrane</keyword>
<feature type="transmembrane region" description="Helical" evidence="2">
    <location>
        <begin position="12"/>
        <end position="35"/>
    </location>
</feature>
<dbReference type="SMART" id="SM00220">
    <property type="entry name" value="S_TKc"/>
    <property type="match status" value="1"/>
</dbReference>
<dbReference type="Proteomes" id="UP000243499">
    <property type="component" value="Chromosome 5"/>
</dbReference>
<name>A0A2T8ILG3_9POAL</name>
<dbReference type="AlphaFoldDB" id="A0A2T8ILG3"/>
<dbReference type="InterPro" id="IPR000719">
    <property type="entry name" value="Prot_kinase_dom"/>
</dbReference>
<dbReference type="InterPro" id="IPR011009">
    <property type="entry name" value="Kinase-like_dom_sf"/>
</dbReference>
<sequence length="367" mass="42098">MNCRTNVLRVIITVHSAIWICATHSLVRVFLLYSICFERTGLRGSIPRYLPPQTLLYLSPTWTCSLLSLLRRRSTSLPLLRRRSLQFLFSFATASILRSLPHLYLLRHRSTSLPLLRYGSLSSLLLRRRSFSPSLPHLRLLRHRSTSLFSGTVPSNSYLLLRWRPLPPPLPPHLCLLRPAPPLSLFTGAVPSNSSLLLRRRTFSTRLPSAPLSSPTPFPPPIPFSCSAFKVLDFERTNSDLNNIMHEAQTIILMDQPNVVMAHCSFTKDQTLWVIMPYMAGGSCLHIMKSVHPTGFEEAVIAIVLREVLRGLEYFHHHGHIHRDVKTFFLHMFISGYFQSIRIAPEVMEQLHGCDFNRHMVLWNYCT</sequence>
<reference evidence="4" key="1">
    <citation type="submission" date="2018-04" db="EMBL/GenBank/DDBJ databases">
        <title>WGS assembly of Panicum hallii.</title>
        <authorList>
            <person name="Lovell J."/>
            <person name="Jenkins J."/>
            <person name="Lowry D."/>
            <person name="Mamidi S."/>
            <person name="Sreedasyam A."/>
            <person name="Weng X."/>
            <person name="Barry K."/>
            <person name="Bonette J."/>
            <person name="Campitelli B."/>
            <person name="Daum C."/>
            <person name="Gordon S."/>
            <person name="Gould B."/>
            <person name="Lipzen A."/>
            <person name="Macqueen A."/>
            <person name="Palacio-Mejia J."/>
            <person name="Plott C."/>
            <person name="Shakirov E."/>
            <person name="Shu S."/>
            <person name="Yoshinaga Y."/>
            <person name="Zane M."/>
            <person name="Rokhsar D."/>
            <person name="Grimwood J."/>
            <person name="Schmutz J."/>
            <person name="Juenger T."/>
        </authorList>
    </citation>
    <scope>NUCLEOTIDE SEQUENCE [LARGE SCALE GENOMIC DNA]</scope>
    <source>
        <strain evidence="4">FIL2</strain>
    </source>
</reference>
<dbReference type="EMBL" id="CM008050">
    <property type="protein sequence ID" value="PVH38518.1"/>
    <property type="molecule type" value="Genomic_DNA"/>
</dbReference>
<dbReference type="PANTHER" id="PTHR48014:SF24">
    <property type="entry name" value="PROTEIN KINASE SUPERFAMILY PROTEIN"/>
    <property type="match status" value="1"/>
</dbReference>
<keyword evidence="2" id="KW-1133">Transmembrane helix</keyword>
<proteinExistence type="inferred from homology"/>
<dbReference type="Pfam" id="PF00069">
    <property type="entry name" value="Pkinase"/>
    <property type="match status" value="1"/>
</dbReference>
<dbReference type="Gene3D" id="3.30.200.20">
    <property type="entry name" value="Phosphorylase Kinase, domain 1"/>
    <property type="match status" value="1"/>
</dbReference>
<evidence type="ECO:0000256" key="1">
    <source>
        <dbReference type="ARBA" id="ARBA00008874"/>
    </source>
</evidence>
<evidence type="ECO:0000313" key="4">
    <source>
        <dbReference type="EMBL" id="PVH38518.1"/>
    </source>
</evidence>
<dbReference type="GO" id="GO:0043539">
    <property type="term" value="F:protein serine/threonine kinase activator activity"/>
    <property type="evidence" value="ECO:0007669"/>
    <property type="project" value="InterPro"/>
</dbReference>
<evidence type="ECO:0000256" key="2">
    <source>
        <dbReference type="SAM" id="Phobius"/>
    </source>
</evidence>
<dbReference type="InterPro" id="IPR047173">
    <property type="entry name" value="STRAD_A/B-like"/>
</dbReference>
<dbReference type="Gene3D" id="1.10.510.10">
    <property type="entry name" value="Transferase(Phosphotransferase) domain 1"/>
    <property type="match status" value="1"/>
</dbReference>
<gene>
    <name evidence="4" type="ORF">PAHAL_5G276100</name>
</gene>
<dbReference type="GO" id="GO:0004672">
    <property type="term" value="F:protein kinase activity"/>
    <property type="evidence" value="ECO:0007669"/>
    <property type="project" value="InterPro"/>
</dbReference>
<dbReference type="Gramene" id="PVH38518">
    <property type="protein sequence ID" value="PVH38518"/>
    <property type="gene ID" value="PAHAL_5G276100"/>
</dbReference>
<accession>A0A2T8ILG3</accession>
<keyword evidence="2" id="KW-0812">Transmembrane</keyword>
<comment type="similarity">
    <text evidence="1">Belongs to the protein kinase superfamily. STE Ser/Thr protein kinase family. STE20 subfamily.</text>
</comment>
<dbReference type="PROSITE" id="PS50011">
    <property type="entry name" value="PROTEIN_KINASE_DOM"/>
    <property type="match status" value="1"/>
</dbReference>
<protein>
    <recommendedName>
        <fullName evidence="3">Protein kinase domain-containing protein</fullName>
    </recommendedName>
</protein>
<evidence type="ECO:0000259" key="3">
    <source>
        <dbReference type="PROSITE" id="PS50011"/>
    </source>
</evidence>
<feature type="domain" description="Protein kinase" evidence="3">
    <location>
        <begin position="192"/>
        <end position="367"/>
    </location>
</feature>
<organism evidence="4">
    <name type="scientific">Panicum hallii</name>
    <dbReference type="NCBI Taxonomy" id="206008"/>
    <lineage>
        <taxon>Eukaryota</taxon>
        <taxon>Viridiplantae</taxon>
        <taxon>Streptophyta</taxon>
        <taxon>Embryophyta</taxon>
        <taxon>Tracheophyta</taxon>
        <taxon>Spermatophyta</taxon>
        <taxon>Magnoliopsida</taxon>
        <taxon>Liliopsida</taxon>
        <taxon>Poales</taxon>
        <taxon>Poaceae</taxon>
        <taxon>PACMAD clade</taxon>
        <taxon>Panicoideae</taxon>
        <taxon>Panicodae</taxon>
        <taxon>Paniceae</taxon>
        <taxon>Panicinae</taxon>
        <taxon>Panicum</taxon>
        <taxon>Panicum sect. Panicum</taxon>
    </lineage>
</organism>
<dbReference type="SUPFAM" id="SSF56112">
    <property type="entry name" value="Protein kinase-like (PK-like)"/>
    <property type="match status" value="1"/>
</dbReference>
<dbReference type="GO" id="GO:0005524">
    <property type="term" value="F:ATP binding"/>
    <property type="evidence" value="ECO:0007669"/>
    <property type="project" value="InterPro"/>
</dbReference>